<comment type="catalytic activity">
    <reaction evidence="5">
        <text>S-ubiquitinyl-[E2 ubiquitin-conjugating enzyme]-L-cysteine + [acceptor protein]-L-lysine = [E2 ubiquitin-conjugating enzyme]-L-cysteine + N(6)-ubiquitinyl-[acceptor protein]-L-lysine.</text>
        <dbReference type="EC" id="2.3.2.27"/>
    </reaction>
</comment>
<dbReference type="SMART" id="SM00184">
    <property type="entry name" value="RING"/>
    <property type="match status" value="1"/>
</dbReference>
<dbReference type="GO" id="GO:0008270">
    <property type="term" value="F:zinc ion binding"/>
    <property type="evidence" value="ECO:0007669"/>
    <property type="project" value="UniProtKB-UniRule"/>
</dbReference>
<organism evidence="9 10">
    <name type="scientific">Cloeon dipterum</name>
    <dbReference type="NCBI Taxonomy" id="197152"/>
    <lineage>
        <taxon>Eukaryota</taxon>
        <taxon>Metazoa</taxon>
        <taxon>Ecdysozoa</taxon>
        <taxon>Arthropoda</taxon>
        <taxon>Hexapoda</taxon>
        <taxon>Insecta</taxon>
        <taxon>Pterygota</taxon>
        <taxon>Palaeoptera</taxon>
        <taxon>Ephemeroptera</taxon>
        <taxon>Pisciforma</taxon>
        <taxon>Baetidae</taxon>
        <taxon>Cloeon</taxon>
    </lineage>
</organism>
<gene>
    <name evidence="9" type="ORF">CLODIP_2_CD01660</name>
</gene>
<dbReference type="Gene3D" id="3.30.40.10">
    <property type="entry name" value="Zinc/RING finger domain, C3HC4 (zinc finger)"/>
    <property type="match status" value="1"/>
</dbReference>
<comment type="pathway">
    <text evidence="5">Protein modification; protein ubiquitination.</text>
</comment>
<keyword evidence="5" id="KW-0808">Transferase</keyword>
<dbReference type="GO" id="GO:0016055">
    <property type="term" value="P:Wnt signaling pathway"/>
    <property type="evidence" value="ECO:0007669"/>
    <property type="project" value="InterPro"/>
</dbReference>
<dbReference type="InterPro" id="IPR037197">
    <property type="entry name" value="WWE_dom_sf"/>
</dbReference>
<dbReference type="SUPFAM" id="SSF57850">
    <property type="entry name" value="RING/U-box"/>
    <property type="match status" value="1"/>
</dbReference>
<dbReference type="SMART" id="SM00678">
    <property type="entry name" value="WWE"/>
    <property type="match status" value="1"/>
</dbReference>
<dbReference type="EMBL" id="CADEPI010000840">
    <property type="protein sequence ID" value="CAB3388641.1"/>
    <property type="molecule type" value="Genomic_DNA"/>
</dbReference>
<reference evidence="9 10" key="1">
    <citation type="submission" date="2020-04" db="EMBL/GenBank/DDBJ databases">
        <authorList>
            <person name="Alioto T."/>
            <person name="Alioto T."/>
            <person name="Gomez Garrido J."/>
        </authorList>
    </citation>
    <scope>NUCLEOTIDE SEQUENCE [LARGE SCALE GENOMIC DNA]</scope>
</reference>
<evidence type="ECO:0000256" key="5">
    <source>
        <dbReference type="RuleBase" id="RU367115"/>
    </source>
</evidence>
<keyword evidence="1 5" id="KW-0479">Metal-binding</keyword>
<dbReference type="PROSITE" id="PS00518">
    <property type="entry name" value="ZF_RING_1"/>
    <property type="match status" value="1"/>
</dbReference>
<comment type="domain">
    <text evidence="5">The WWE domain mediates non-covalent poly(ADP-ribose)-binding.</text>
</comment>
<evidence type="ECO:0000256" key="6">
    <source>
        <dbReference type="SAM" id="MobiDB-lite"/>
    </source>
</evidence>
<dbReference type="Pfam" id="PF13920">
    <property type="entry name" value="zf-C3HC4_3"/>
    <property type="match status" value="1"/>
</dbReference>
<feature type="domain" description="WWE" evidence="8">
    <location>
        <begin position="195"/>
        <end position="271"/>
    </location>
</feature>
<accession>A0A8S1DX03</accession>
<evidence type="ECO:0000256" key="4">
    <source>
        <dbReference type="PROSITE-ProRule" id="PRU00175"/>
    </source>
</evidence>
<keyword evidence="5" id="KW-0963">Cytoplasm</keyword>
<dbReference type="PANTHER" id="PTHR13417:SF2">
    <property type="entry name" value="E3 UBIQUITIN-PROTEIN LIGASE RNF146"/>
    <property type="match status" value="1"/>
</dbReference>
<dbReference type="AlphaFoldDB" id="A0A8S1DX03"/>
<evidence type="ECO:0000259" key="7">
    <source>
        <dbReference type="PROSITE" id="PS50089"/>
    </source>
</evidence>
<dbReference type="Proteomes" id="UP000494165">
    <property type="component" value="Unassembled WGS sequence"/>
</dbReference>
<sequence length="293" mass="33590">MGNMATNRTQQNEVQNPPPPQQLVQIELTWEDGENITRRVQLPFQQNVIEIIEENTNTNIENLIDQPQTIERQFADALLDLISDWQLEPQPVFLDEEIDPDFNPNSELSRSRIIDDSDLDGPEAKRLKHDNILEDGGNQKAECAICLLPMELPVRFPCSHEFCFTCAKGLMRTTAKSCGICRTEIPLNFIKNPESFATETVQAPIRKNSWFYKSRSGWWVYAPRMQTEIENAFQSGKSTYECIFNGRNCVLDFKKSIQTFGENEFQKKVQKIKRGLSDSSHLGVAGLRYRVPS</sequence>
<dbReference type="InterPro" id="IPR017907">
    <property type="entry name" value="Znf_RING_CS"/>
</dbReference>
<proteinExistence type="predicted"/>
<dbReference type="GO" id="GO:0072572">
    <property type="term" value="F:poly-ADP-D-ribose binding"/>
    <property type="evidence" value="ECO:0007669"/>
    <property type="project" value="UniProtKB-UniRule"/>
</dbReference>
<evidence type="ECO:0000313" key="9">
    <source>
        <dbReference type="EMBL" id="CAB3388641.1"/>
    </source>
</evidence>
<evidence type="ECO:0000259" key="8">
    <source>
        <dbReference type="PROSITE" id="PS50918"/>
    </source>
</evidence>
<dbReference type="Gene3D" id="3.30.720.50">
    <property type="match status" value="1"/>
</dbReference>
<keyword evidence="3 5" id="KW-0862">Zinc</keyword>
<dbReference type="InterPro" id="IPR013083">
    <property type="entry name" value="Znf_RING/FYVE/PHD"/>
</dbReference>
<dbReference type="GO" id="GO:0061630">
    <property type="term" value="F:ubiquitin protein ligase activity"/>
    <property type="evidence" value="ECO:0007669"/>
    <property type="project" value="UniProtKB-UniRule"/>
</dbReference>
<dbReference type="GO" id="GO:0005634">
    <property type="term" value="C:nucleus"/>
    <property type="evidence" value="ECO:0007669"/>
    <property type="project" value="TreeGrafter"/>
</dbReference>
<evidence type="ECO:0000256" key="3">
    <source>
        <dbReference type="ARBA" id="ARBA00022833"/>
    </source>
</evidence>
<dbReference type="GO" id="GO:0006511">
    <property type="term" value="P:ubiquitin-dependent protein catabolic process"/>
    <property type="evidence" value="ECO:0007669"/>
    <property type="project" value="UniProtKB-UniRule"/>
</dbReference>
<name>A0A8S1DX03_9INSE</name>
<dbReference type="InterPro" id="IPR033509">
    <property type="entry name" value="RNF146"/>
</dbReference>
<feature type="domain" description="RING-type" evidence="7">
    <location>
        <begin position="143"/>
        <end position="182"/>
    </location>
</feature>
<dbReference type="InterPro" id="IPR001841">
    <property type="entry name" value="Znf_RING"/>
</dbReference>
<dbReference type="PANTHER" id="PTHR13417">
    <property type="entry name" value="E3 UBIQUITIN-PROTEIN LIGASE RNF146"/>
    <property type="match status" value="1"/>
</dbReference>
<keyword evidence="5" id="KW-0833">Ubl conjugation pathway</keyword>
<dbReference type="OrthoDB" id="10065815at2759"/>
<evidence type="ECO:0000313" key="10">
    <source>
        <dbReference type="Proteomes" id="UP000494165"/>
    </source>
</evidence>
<dbReference type="SUPFAM" id="SSF117839">
    <property type="entry name" value="WWE domain"/>
    <property type="match status" value="1"/>
</dbReference>
<dbReference type="InterPro" id="IPR018123">
    <property type="entry name" value="WWE-dom_subgr"/>
</dbReference>
<dbReference type="Pfam" id="PF02825">
    <property type="entry name" value="WWE"/>
    <property type="match status" value="1"/>
</dbReference>
<comment type="function">
    <text evidence="5">E3 ubiquitin-protein ligase that specifically binds poly-ADP-ribosylated proteins and mediates their ubiquitination and subsequent degradation.</text>
</comment>
<dbReference type="GO" id="GO:0005829">
    <property type="term" value="C:cytosol"/>
    <property type="evidence" value="ECO:0007669"/>
    <property type="project" value="UniProtKB-SubCell"/>
</dbReference>
<evidence type="ECO:0000256" key="2">
    <source>
        <dbReference type="ARBA" id="ARBA00022771"/>
    </source>
</evidence>
<comment type="caution">
    <text evidence="9">The sequence shown here is derived from an EMBL/GenBank/DDBJ whole genome shotgun (WGS) entry which is preliminary data.</text>
</comment>
<evidence type="ECO:0000256" key="1">
    <source>
        <dbReference type="ARBA" id="ARBA00022723"/>
    </source>
</evidence>
<dbReference type="EC" id="2.3.2.27" evidence="5"/>
<feature type="region of interest" description="Disordered" evidence="6">
    <location>
        <begin position="1"/>
        <end position="20"/>
    </location>
</feature>
<comment type="subcellular location">
    <subcellularLocation>
        <location evidence="5">Cytoplasm</location>
        <location evidence="5">Cytosol</location>
    </subcellularLocation>
</comment>
<protein>
    <recommendedName>
        <fullName evidence="5">E3 ubiquitin-protein ligase</fullName>
        <ecNumber evidence="5">2.3.2.27</ecNumber>
    </recommendedName>
</protein>
<keyword evidence="2 4" id="KW-0863">Zinc-finger</keyword>
<dbReference type="GO" id="GO:0051865">
    <property type="term" value="P:protein autoubiquitination"/>
    <property type="evidence" value="ECO:0007669"/>
    <property type="project" value="UniProtKB-UniRule"/>
</dbReference>
<comment type="PTM">
    <text evidence="5">Ubiquitinated; autoubiquitinated.</text>
</comment>
<keyword evidence="10" id="KW-1185">Reference proteome</keyword>
<dbReference type="PROSITE" id="PS50918">
    <property type="entry name" value="WWE"/>
    <property type="match status" value="1"/>
</dbReference>
<dbReference type="InterPro" id="IPR004170">
    <property type="entry name" value="WWE_dom"/>
</dbReference>
<dbReference type="PROSITE" id="PS50089">
    <property type="entry name" value="ZF_RING_2"/>
    <property type="match status" value="1"/>
</dbReference>